<reference evidence="2" key="2">
    <citation type="submission" date="2021-08" db="EMBL/GenBank/DDBJ databases">
        <authorList>
            <person name="Tani A."/>
            <person name="Ola A."/>
            <person name="Ogura Y."/>
            <person name="Katsura K."/>
            <person name="Hayashi T."/>
        </authorList>
    </citation>
    <scope>NUCLEOTIDE SEQUENCE</scope>
    <source>
        <strain evidence="2">DSM 17168</strain>
    </source>
</reference>
<keyword evidence="1" id="KW-0732">Signal</keyword>
<name>A0ABQ4SQG2_9HYPH</name>
<evidence type="ECO:0000313" key="2">
    <source>
        <dbReference type="EMBL" id="GJE04663.1"/>
    </source>
</evidence>
<gene>
    <name evidence="2" type="ORF">GMJLKIPL_6627</name>
</gene>
<feature type="chain" id="PRO_5046063311" evidence="1">
    <location>
        <begin position="36"/>
        <end position="101"/>
    </location>
</feature>
<comment type="caution">
    <text evidence="2">The sequence shown here is derived from an EMBL/GenBank/DDBJ whole genome shotgun (WGS) entry which is preliminary data.</text>
</comment>
<protein>
    <submittedName>
        <fullName evidence="2">Uncharacterized protein</fullName>
    </submittedName>
</protein>
<organism evidence="2 3">
    <name type="scientific">Methylobacterium isbiliense</name>
    <dbReference type="NCBI Taxonomy" id="315478"/>
    <lineage>
        <taxon>Bacteria</taxon>
        <taxon>Pseudomonadati</taxon>
        <taxon>Pseudomonadota</taxon>
        <taxon>Alphaproteobacteria</taxon>
        <taxon>Hyphomicrobiales</taxon>
        <taxon>Methylobacteriaceae</taxon>
        <taxon>Methylobacterium</taxon>
    </lineage>
</organism>
<feature type="signal peptide" evidence="1">
    <location>
        <begin position="1"/>
        <end position="35"/>
    </location>
</feature>
<dbReference type="RefSeq" id="WP_238242141.1">
    <property type="nucleotide sequence ID" value="NZ_BPQQ01000152.1"/>
</dbReference>
<reference evidence="2" key="1">
    <citation type="journal article" date="2021" name="Front. Microbiol.">
        <title>Comprehensive Comparative Genomics and Phenotyping of Methylobacterium Species.</title>
        <authorList>
            <person name="Alessa O."/>
            <person name="Ogura Y."/>
            <person name="Fujitani Y."/>
            <person name="Takami H."/>
            <person name="Hayashi T."/>
            <person name="Sahin N."/>
            <person name="Tani A."/>
        </authorList>
    </citation>
    <scope>NUCLEOTIDE SEQUENCE</scope>
    <source>
        <strain evidence="2">DSM 17168</strain>
    </source>
</reference>
<dbReference type="Proteomes" id="UP001055153">
    <property type="component" value="Unassembled WGS sequence"/>
</dbReference>
<keyword evidence="3" id="KW-1185">Reference proteome</keyword>
<sequence>MLTTIAFVARARRLLAVAALLAAGLVFGAPGTAQAAPFAPAPAIAQTAGSPLIEVRHGRHHGWGHRHHHRHWHHRHHHRHWGHRHHHHRHWGHRHHRHYRY</sequence>
<evidence type="ECO:0000256" key="1">
    <source>
        <dbReference type="SAM" id="SignalP"/>
    </source>
</evidence>
<proteinExistence type="predicted"/>
<dbReference type="EMBL" id="BPQQ01000152">
    <property type="protein sequence ID" value="GJE04663.1"/>
    <property type="molecule type" value="Genomic_DNA"/>
</dbReference>
<accession>A0ABQ4SQG2</accession>
<evidence type="ECO:0000313" key="3">
    <source>
        <dbReference type="Proteomes" id="UP001055153"/>
    </source>
</evidence>